<name>A0A419N3W4_9GAMM</name>
<evidence type="ECO:0000313" key="3">
    <source>
        <dbReference type="Proteomes" id="UP000284908"/>
    </source>
</evidence>
<sequence>MMRCPLCSSVSHIRTSRYITEQTKESYYQCTRLACSCAFKTNESVSKIVKRENLKHKNINFGLSQSPKK</sequence>
<feature type="domain" description="Zinc finger Ogr/Delta-type" evidence="1">
    <location>
        <begin position="3"/>
        <end position="49"/>
    </location>
</feature>
<gene>
    <name evidence="2" type="ORF">D6C13_20725</name>
</gene>
<evidence type="ECO:0000313" key="2">
    <source>
        <dbReference type="EMBL" id="RJT39126.1"/>
    </source>
</evidence>
<dbReference type="RefSeq" id="WP_120134551.1">
    <property type="nucleotide sequence ID" value="NZ_RAHH01000030.1"/>
</dbReference>
<comment type="caution">
    <text evidence="2">The sequence shown here is derived from an EMBL/GenBank/DDBJ whole genome shotgun (WGS) entry which is preliminary data.</text>
</comment>
<dbReference type="OrthoDB" id="6895359at2"/>
<dbReference type="Pfam" id="PF04606">
    <property type="entry name" value="Ogr_Delta"/>
    <property type="match status" value="1"/>
</dbReference>
<proteinExistence type="predicted"/>
<keyword evidence="3" id="KW-1185">Reference proteome</keyword>
<dbReference type="AlphaFoldDB" id="A0A419N3W4"/>
<dbReference type="InterPro" id="IPR007684">
    <property type="entry name" value="Znf_Ogr/Delta"/>
</dbReference>
<dbReference type="EMBL" id="RAHH01000030">
    <property type="protein sequence ID" value="RJT39126.1"/>
    <property type="molecule type" value="Genomic_DNA"/>
</dbReference>
<reference evidence="2 3" key="1">
    <citation type="submission" date="2018-09" db="EMBL/GenBank/DDBJ databases">
        <authorList>
            <person name="Le Fleche-Mateos A."/>
        </authorList>
    </citation>
    <scope>NUCLEOTIDE SEQUENCE [LARGE SCALE GENOMIC DNA]</scope>
    <source>
        <strain evidence="2 3">DSM 27399</strain>
    </source>
</reference>
<protein>
    <submittedName>
        <fullName evidence="2">Transcriptional regulator</fullName>
    </submittedName>
</protein>
<evidence type="ECO:0000259" key="1">
    <source>
        <dbReference type="Pfam" id="PF04606"/>
    </source>
</evidence>
<accession>A0A419N3W4</accession>
<organism evidence="2 3">
    <name type="scientific">Rahnella woolbedingensis</name>
    <dbReference type="NCBI Taxonomy" id="1510574"/>
    <lineage>
        <taxon>Bacteria</taxon>
        <taxon>Pseudomonadati</taxon>
        <taxon>Pseudomonadota</taxon>
        <taxon>Gammaproteobacteria</taxon>
        <taxon>Enterobacterales</taxon>
        <taxon>Yersiniaceae</taxon>
        <taxon>Rahnella</taxon>
    </lineage>
</organism>
<dbReference type="Proteomes" id="UP000284908">
    <property type="component" value="Unassembled WGS sequence"/>
</dbReference>